<dbReference type="SUPFAM" id="SSF64288">
    <property type="entry name" value="Chorismate lyase-like"/>
    <property type="match status" value="1"/>
</dbReference>
<dbReference type="SMART" id="SM00345">
    <property type="entry name" value="HTH_GNTR"/>
    <property type="match status" value="1"/>
</dbReference>
<dbReference type="GO" id="GO:0003677">
    <property type="term" value="F:DNA binding"/>
    <property type="evidence" value="ECO:0007669"/>
    <property type="project" value="UniProtKB-KW"/>
</dbReference>
<protein>
    <submittedName>
        <fullName evidence="5">GntR family transcriptional regulator</fullName>
    </submittedName>
</protein>
<dbReference type="InterPro" id="IPR036390">
    <property type="entry name" value="WH_DNA-bd_sf"/>
</dbReference>
<dbReference type="KEGG" id="amog:QRX60_30925"/>
<dbReference type="GO" id="GO:0003700">
    <property type="term" value="F:DNA-binding transcription factor activity"/>
    <property type="evidence" value="ECO:0007669"/>
    <property type="project" value="InterPro"/>
</dbReference>
<dbReference type="EMBL" id="CP127295">
    <property type="protein sequence ID" value="WIX98467.1"/>
    <property type="molecule type" value="Genomic_DNA"/>
</dbReference>
<dbReference type="RefSeq" id="WP_285994952.1">
    <property type="nucleotide sequence ID" value="NZ_CP127295.1"/>
</dbReference>
<dbReference type="SUPFAM" id="SSF46785">
    <property type="entry name" value="Winged helix' DNA-binding domain"/>
    <property type="match status" value="1"/>
</dbReference>
<dbReference type="PANTHER" id="PTHR44846">
    <property type="entry name" value="MANNOSYL-D-GLYCERATE TRANSPORT/METABOLISM SYSTEM REPRESSOR MNGR-RELATED"/>
    <property type="match status" value="1"/>
</dbReference>
<dbReference type="Gene3D" id="1.10.10.10">
    <property type="entry name" value="Winged helix-like DNA-binding domain superfamily/Winged helix DNA-binding domain"/>
    <property type="match status" value="1"/>
</dbReference>
<dbReference type="InterPro" id="IPR011663">
    <property type="entry name" value="UTRA"/>
</dbReference>
<dbReference type="Proteomes" id="UP001239397">
    <property type="component" value="Chromosome"/>
</dbReference>
<keyword evidence="2" id="KW-0238">DNA-binding</keyword>
<dbReference type="SMART" id="SM00866">
    <property type="entry name" value="UTRA"/>
    <property type="match status" value="1"/>
</dbReference>
<evidence type="ECO:0000256" key="1">
    <source>
        <dbReference type="ARBA" id="ARBA00023015"/>
    </source>
</evidence>
<dbReference type="InterPro" id="IPR050679">
    <property type="entry name" value="Bact_HTH_transcr_reg"/>
</dbReference>
<dbReference type="PRINTS" id="PR00035">
    <property type="entry name" value="HTHGNTR"/>
</dbReference>
<organism evidence="5 6">
    <name type="scientific">Amycolatopsis mongoliensis</name>
    <dbReference type="NCBI Taxonomy" id="715475"/>
    <lineage>
        <taxon>Bacteria</taxon>
        <taxon>Bacillati</taxon>
        <taxon>Actinomycetota</taxon>
        <taxon>Actinomycetes</taxon>
        <taxon>Pseudonocardiales</taxon>
        <taxon>Pseudonocardiaceae</taxon>
        <taxon>Amycolatopsis</taxon>
    </lineage>
</organism>
<keyword evidence="3" id="KW-0804">Transcription</keyword>
<evidence type="ECO:0000259" key="4">
    <source>
        <dbReference type="PROSITE" id="PS50949"/>
    </source>
</evidence>
<keyword evidence="1" id="KW-0805">Transcription regulation</keyword>
<evidence type="ECO:0000256" key="2">
    <source>
        <dbReference type="ARBA" id="ARBA00023125"/>
    </source>
</evidence>
<dbReference type="InterPro" id="IPR028978">
    <property type="entry name" value="Chorismate_lyase_/UTRA_dom_sf"/>
</dbReference>
<gene>
    <name evidence="5" type="ORF">QRX60_30925</name>
</gene>
<dbReference type="Pfam" id="PF07702">
    <property type="entry name" value="UTRA"/>
    <property type="match status" value="1"/>
</dbReference>
<evidence type="ECO:0000313" key="6">
    <source>
        <dbReference type="Proteomes" id="UP001239397"/>
    </source>
</evidence>
<dbReference type="CDD" id="cd07377">
    <property type="entry name" value="WHTH_GntR"/>
    <property type="match status" value="1"/>
</dbReference>
<feature type="domain" description="HTH gntR-type" evidence="4">
    <location>
        <begin position="3"/>
        <end position="71"/>
    </location>
</feature>
<evidence type="ECO:0000256" key="3">
    <source>
        <dbReference type="ARBA" id="ARBA00023163"/>
    </source>
</evidence>
<accession>A0A9Y2JHA7</accession>
<sequence length="237" mass="25752">MSEALHLQIKRVIEEQIHSGALPAGARLPTEKDLCEQYGVSRATAQRVLNDLAKAGLAVRRRRHGTFVADGVRQVNLLNFVVPGTAEKGAPGRHEVVSARITTAGDAVLALPGAEPGTAVVELVRRKLDLRERPQSVERHVVLFSVASDLLDEDLEHLVSLAYLRGRGVPVDTIRLYLDPVSLDERDAELLDSAPGTATLRRRRELRVTDGTVVEVVTALVRPGTAEFFVELPASAV</sequence>
<dbReference type="Gene3D" id="3.40.1410.10">
    <property type="entry name" value="Chorismate lyase-like"/>
    <property type="match status" value="1"/>
</dbReference>
<dbReference type="Pfam" id="PF00392">
    <property type="entry name" value="GntR"/>
    <property type="match status" value="1"/>
</dbReference>
<evidence type="ECO:0000313" key="5">
    <source>
        <dbReference type="EMBL" id="WIX98467.1"/>
    </source>
</evidence>
<dbReference type="AlphaFoldDB" id="A0A9Y2JHA7"/>
<dbReference type="InterPro" id="IPR000524">
    <property type="entry name" value="Tscrpt_reg_HTH_GntR"/>
</dbReference>
<reference evidence="5 6" key="1">
    <citation type="submission" date="2023-06" db="EMBL/GenBank/DDBJ databases">
        <authorList>
            <person name="Oyuntsetseg B."/>
            <person name="Kim S.B."/>
        </authorList>
    </citation>
    <scope>NUCLEOTIDE SEQUENCE [LARGE SCALE GENOMIC DNA]</scope>
    <source>
        <strain evidence="5 6">4-36</strain>
    </source>
</reference>
<proteinExistence type="predicted"/>
<dbReference type="InterPro" id="IPR036388">
    <property type="entry name" value="WH-like_DNA-bd_sf"/>
</dbReference>
<keyword evidence="6" id="KW-1185">Reference proteome</keyword>
<dbReference type="PROSITE" id="PS50949">
    <property type="entry name" value="HTH_GNTR"/>
    <property type="match status" value="1"/>
</dbReference>
<name>A0A9Y2JHA7_9PSEU</name>